<evidence type="ECO:0000256" key="1">
    <source>
        <dbReference type="SAM" id="Phobius"/>
    </source>
</evidence>
<dbReference type="InterPro" id="IPR036019">
    <property type="entry name" value="MscL_channel"/>
</dbReference>
<reference evidence="2" key="1">
    <citation type="journal article" date="2020" name="Nature">
        <title>Giant virus diversity and host interactions through global metagenomics.</title>
        <authorList>
            <person name="Schulz F."/>
            <person name="Roux S."/>
            <person name="Paez-Espino D."/>
            <person name="Jungbluth S."/>
            <person name="Walsh D.A."/>
            <person name="Denef V.J."/>
            <person name="McMahon K.D."/>
            <person name="Konstantinidis K.T."/>
            <person name="Eloe-Fadrosh E.A."/>
            <person name="Kyrpides N.C."/>
            <person name="Woyke T."/>
        </authorList>
    </citation>
    <scope>NUCLEOTIDE SEQUENCE</scope>
    <source>
        <strain evidence="2">GVMAG-S-1035231-58</strain>
    </source>
</reference>
<evidence type="ECO:0000313" key="2">
    <source>
        <dbReference type="EMBL" id="QHU36571.1"/>
    </source>
</evidence>
<dbReference type="EMBL" id="MN740640">
    <property type="protein sequence ID" value="QHU36571.1"/>
    <property type="molecule type" value="Genomic_DNA"/>
</dbReference>
<protein>
    <submittedName>
        <fullName evidence="2">Uncharacterized protein</fullName>
    </submittedName>
</protein>
<keyword evidence="1" id="KW-1133">Transmembrane helix</keyword>
<accession>A0A6C0M3M4</accession>
<keyword evidence="1" id="KW-0812">Transmembrane</keyword>
<keyword evidence="1" id="KW-0472">Membrane</keyword>
<dbReference type="AlphaFoldDB" id="A0A6C0M3M4"/>
<name>A0A6C0M3M4_9ZZZZ</name>
<feature type="transmembrane region" description="Helical" evidence="1">
    <location>
        <begin position="67"/>
        <end position="89"/>
    </location>
</feature>
<dbReference type="SUPFAM" id="SSF81330">
    <property type="entry name" value="Gated mechanosensitive channel"/>
    <property type="match status" value="1"/>
</dbReference>
<proteinExistence type="predicted"/>
<sequence length="102" mass="10590">MLDNKDLIILTAAFYLGSVVAAFFKAVTTGLITPILAPAASAGKGVSTLTVQVGSAKLMVGEVIESLVNLIVSFAIVVFTMGLLRTYVLSKIGAARGGRPEY</sequence>
<organism evidence="2">
    <name type="scientific">viral metagenome</name>
    <dbReference type="NCBI Taxonomy" id="1070528"/>
    <lineage>
        <taxon>unclassified sequences</taxon>
        <taxon>metagenomes</taxon>
        <taxon>organismal metagenomes</taxon>
    </lineage>
</organism>
<feature type="transmembrane region" description="Helical" evidence="1">
    <location>
        <begin position="7"/>
        <end position="24"/>
    </location>
</feature>